<organism evidence="14 15">
    <name type="scientific">Cucurbita maxima</name>
    <name type="common">Pumpkin</name>
    <name type="synonym">Winter squash</name>
    <dbReference type="NCBI Taxonomy" id="3661"/>
    <lineage>
        <taxon>Eukaryota</taxon>
        <taxon>Viridiplantae</taxon>
        <taxon>Streptophyta</taxon>
        <taxon>Embryophyta</taxon>
        <taxon>Tracheophyta</taxon>
        <taxon>Spermatophyta</taxon>
        <taxon>Magnoliopsida</taxon>
        <taxon>eudicotyledons</taxon>
        <taxon>Gunneridae</taxon>
        <taxon>Pentapetalae</taxon>
        <taxon>rosids</taxon>
        <taxon>fabids</taxon>
        <taxon>Cucurbitales</taxon>
        <taxon>Cucurbitaceae</taxon>
        <taxon>Cucurbiteae</taxon>
        <taxon>Cucurbita</taxon>
    </lineage>
</organism>
<dbReference type="GO" id="GO:0020037">
    <property type="term" value="F:heme binding"/>
    <property type="evidence" value="ECO:0007669"/>
    <property type="project" value="InterPro"/>
</dbReference>
<name>A0A6J1JS48_CUCMA</name>
<dbReference type="KEGG" id="cmax:111487061"/>
<dbReference type="Pfam" id="PF00141">
    <property type="entry name" value="peroxidase"/>
    <property type="match status" value="1"/>
</dbReference>
<dbReference type="InterPro" id="IPR010255">
    <property type="entry name" value="Haem_peroxidase_sf"/>
</dbReference>
<evidence type="ECO:0000256" key="9">
    <source>
        <dbReference type="ARBA" id="ARBA00023157"/>
    </source>
</evidence>
<keyword evidence="14" id="KW-1185">Reference proteome</keyword>
<feature type="binding site" description="axial binding residue" evidence="10">
    <location>
        <position position="8"/>
    </location>
    <ligand>
        <name>heme b</name>
        <dbReference type="ChEBI" id="CHEBI:60344"/>
    </ligand>
    <ligandPart>
        <name>Fe</name>
        <dbReference type="ChEBI" id="CHEBI:18248"/>
    </ligandPart>
</feature>
<comment type="catalytic activity">
    <reaction evidence="1">
        <text>2 a phenolic donor + H2O2 = 2 a phenolic radical donor + 2 H2O</text>
        <dbReference type="Rhea" id="RHEA:56136"/>
        <dbReference type="ChEBI" id="CHEBI:15377"/>
        <dbReference type="ChEBI" id="CHEBI:16240"/>
        <dbReference type="ChEBI" id="CHEBI:139520"/>
        <dbReference type="ChEBI" id="CHEBI:139521"/>
        <dbReference type="EC" id="1.11.1.7"/>
    </reaction>
</comment>
<evidence type="ECO:0000256" key="8">
    <source>
        <dbReference type="ARBA" id="ARBA00023004"/>
    </source>
</evidence>
<dbReference type="PANTHER" id="PTHR31517">
    <property type="match status" value="1"/>
</dbReference>
<keyword evidence="7" id="KW-0560">Oxidoreductase</keyword>
<dbReference type="SUPFAM" id="SSF48113">
    <property type="entry name" value="Heme-dependent peroxidases"/>
    <property type="match status" value="1"/>
</dbReference>
<evidence type="ECO:0000313" key="15">
    <source>
        <dbReference type="RefSeq" id="XP_022990048.1"/>
    </source>
</evidence>
<feature type="domain" description="Plant heme peroxidase family profile" evidence="13">
    <location>
        <begin position="1"/>
        <end position="127"/>
    </location>
</feature>
<keyword evidence="8 10" id="KW-0408">Iron</keyword>
<dbReference type="Proteomes" id="UP000504608">
    <property type="component" value="Unplaced"/>
</dbReference>
<dbReference type="InterPro" id="IPR002016">
    <property type="entry name" value="Haem_peroxidase"/>
</dbReference>
<comment type="function">
    <text evidence="2">Removal of H(2)O(2), oxidation of toxic reductants, biosynthesis and degradation of lignin, suberization, auxin catabolism, response to environmental stresses such as wounding, pathogen attack and oxidative stress. These functions might be dependent on each isozyme/isoform in each plant tissue.</text>
</comment>
<keyword evidence="5" id="KW-0349">Heme</keyword>
<evidence type="ECO:0000256" key="6">
    <source>
        <dbReference type="ARBA" id="ARBA00022723"/>
    </source>
</evidence>
<feature type="binding site" evidence="10">
    <location>
        <position position="65"/>
    </location>
    <ligand>
        <name>Ca(2+)</name>
        <dbReference type="ChEBI" id="CHEBI:29108"/>
        <label>2</label>
    </ligand>
</feature>
<accession>A0A6J1JS48</accession>
<sequence length="127" mass="13711">MIALSGAHTIGASHCNRFADRLFSSSGVDPSLNRAYAEQIKQACPRNVDPNVVVQLDPTTPNTFDNVYYQNLIDGKGLFKSDEILFTSSASKSTVVEFANNGGEFNAAFGVKTGRAGEIRRDCSAFN</sequence>
<evidence type="ECO:0000259" key="13">
    <source>
        <dbReference type="PROSITE" id="PS50873"/>
    </source>
</evidence>
<dbReference type="PROSITE" id="PS50873">
    <property type="entry name" value="PEROXIDASE_4"/>
    <property type="match status" value="1"/>
</dbReference>
<dbReference type="GO" id="GO:0006979">
    <property type="term" value="P:response to oxidative stress"/>
    <property type="evidence" value="ECO:0007669"/>
    <property type="project" value="InterPro"/>
</dbReference>
<comment type="cofactor">
    <cofactor evidence="10">
        <name>heme b</name>
        <dbReference type="ChEBI" id="CHEBI:60344"/>
    </cofactor>
    <text evidence="10">Binds 1 heme b (iron(II)-protoporphyrin IX) group per subunit.</text>
</comment>
<evidence type="ECO:0000256" key="1">
    <source>
        <dbReference type="ARBA" id="ARBA00000189"/>
    </source>
</evidence>
<feature type="binding site" evidence="10">
    <location>
        <position position="57"/>
    </location>
    <ligand>
        <name>Ca(2+)</name>
        <dbReference type="ChEBI" id="CHEBI:29108"/>
        <label>2</label>
    </ligand>
</feature>
<dbReference type="GO" id="GO:0140825">
    <property type="term" value="F:lactoperoxidase activity"/>
    <property type="evidence" value="ECO:0007669"/>
    <property type="project" value="UniProtKB-EC"/>
</dbReference>
<evidence type="ECO:0000256" key="11">
    <source>
        <dbReference type="PIRSR" id="PIRSR600823-5"/>
    </source>
</evidence>
<dbReference type="AlphaFoldDB" id="A0A6J1JS48"/>
<feature type="disulfide bond" evidence="11">
    <location>
        <begin position="15"/>
        <end position="44"/>
    </location>
</feature>
<keyword evidence="10" id="KW-0106">Calcium</keyword>
<evidence type="ECO:0000313" key="14">
    <source>
        <dbReference type="Proteomes" id="UP000504608"/>
    </source>
</evidence>
<evidence type="ECO:0000256" key="5">
    <source>
        <dbReference type="ARBA" id="ARBA00022617"/>
    </source>
</evidence>
<dbReference type="InterPro" id="IPR000823">
    <property type="entry name" value="Peroxidase_pln"/>
</dbReference>
<evidence type="ECO:0000256" key="10">
    <source>
        <dbReference type="PIRSR" id="PIRSR600823-3"/>
    </source>
</evidence>
<evidence type="ECO:0000256" key="3">
    <source>
        <dbReference type="ARBA" id="ARBA00012313"/>
    </source>
</evidence>
<dbReference type="Gene3D" id="1.10.420.10">
    <property type="entry name" value="Peroxidase, domain 2"/>
    <property type="match status" value="1"/>
</dbReference>
<dbReference type="PRINTS" id="PR00461">
    <property type="entry name" value="PLPEROXIDASE"/>
</dbReference>
<dbReference type="FunFam" id="1.10.420.10:FF:000001">
    <property type="entry name" value="Peroxidase"/>
    <property type="match status" value="1"/>
</dbReference>
<dbReference type="GeneID" id="111487061"/>
<dbReference type="GO" id="GO:0046872">
    <property type="term" value="F:metal ion binding"/>
    <property type="evidence" value="ECO:0007669"/>
    <property type="project" value="UniProtKB-KW"/>
</dbReference>
<evidence type="ECO:0000256" key="2">
    <source>
        <dbReference type="ARBA" id="ARBA00002322"/>
    </source>
</evidence>
<gene>
    <name evidence="15" type="primary">LOC111487061</name>
</gene>
<keyword evidence="4" id="KW-0575">Peroxidase</keyword>
<dbReference type="OrthoDB" id="2113341at2759"/>
<comment type="cofactor">
    <cofactor evidence="10">
        <name>Ca(2+)</name>
        <dbReference type="ChEBI" id="CHEBI:29108"/>
    </cofactor>
    <text evidence="10">Binds 2 calcium ions per subunit.</text>
</comment>
<dbReference type="PANTHER" id="PTHR31517:SF51">
    <property type="entry name" value="PEROXIDASE 55"/>
    <property type="match status" value="1"/>
</dbReference>
<evidence type="ECO:0000256" key="12">
    <source>
        <dbReference type="RuleBase" id="RU004241"/>
    </source>
</evidence>
<dbReference type="EC" id="1.11.1.7" evidence="3"/>
<evidence type="ECO:0000256" key="7">
    <source>
        <dbReference type="ARBA" id="ARBA00023002"/>
    </source>
</evidence>
<feature type="binding site" evidence="10">
    <location>
        <position position="60"/>
    </location>
    <ligand>
        <name>Ca(2+)</name>
        <dbReference type="ChEBI" id="CHEBI:29108"/>
        <label>2</label>
    </ligand>
</feature>
<proteinExistence type="inferred from homology"/>
<protein>
    <recommendedName>
        <fullName evidence="3">peroxidase</fullName>
        <ecNumber evidence="3">1.11.1.7</ecNumber>
    </recommendedName>
</protein>
<evidence type="ECO:0000256" key="4">
    <source>
        <dbReference type="ARBA" id="ARBA00022559"/>
    </source>
</evidence>
<comment type="similarity">
    <text evidence="12">Belongs to the peroxidase family.</text>
</comment>
<keyword evidence="9 11" id="KW-1015">Disulfide bond</keyword>
<reference evidence="15" key="1">
    <citation type="submission" date="2025-08" db="UniProtKB">
        <authorList>
            <consortium name="RefSeq"/>
        </authorList>
    </citation>
    <scope>IDENTIFICATION</scope>
    <source>
        <tissue evidence="15">Young leaves</tissue>
    </source>
</reference>
<dbReference type="RefSeq" id="XP_022990048.1">
    <property type="nucleotide sequence ID" value="XM_023134280.1"/>
</dbReference>
<dbReference type="Gene3D" id="1.10.520.10">
    <property type="match status" value="1"/>
</dbReference>
<keyword evidence="6 10" id="KW-0479">Metal-binding</keyword>
<feature type="binding site" evidence="10">
    <location>
        <position position="9"/>
    </location>
    <ligand>
        <name>Ca(2+)</name>
        <dbReference type="ChEBI" id="CHEBI:29108"/>
        <label>2</label>
    </ligand>
</feature>